<feature type="domain" description="SGNH hydrolase-type esterase" evidence="1">
    <location>
        <begin position="185"/>
        <end position="361"/>
    </location>
</feature>
<keyword evidence="4" id="KW-1185">Reference proteome</keyword>
<protein>
    <submittedName>
        <fullName evidence="3">SGNH/GDSL hydrolase family protein</fullName>
    </submittedName>
</protein>
<dbReference type="InterPro" id="IPR032740">
    <property type="entry name" value="GxDLY"/>
</dbReference>
<organism evidence="3 4">
    <name type="scientific">Clostridium cibarium</name>
    <dbReference type="NCBI Taxonomy" id="2762247"/>
    <lineage>
        <taxon>Bacteria</taxon>
        <taxon>Bacillati</taxon>
        <taxon>Bacillota</taxon>
        <taxon>Clostridia</taxon>
        <taxon>Eubacteriales</taxon>
        <taxon>Clostridiaceae</taxon>
        <taxon>Clostridium</taxon>
    </lineage>
</organism>
<evidence type="ECO:0000259" key="1">
    <source>
        <dbReference type="Pfam" id="PF14606"/>
    </source>
</evidence>
<dbReference type="RefSeq" id="WP_191767867.1">
    <property type="nucleotide sequence ID" value="NZ_JACSRA010000006.1"/>
</dbReference>
<evidence type="ECO:0000313" key="4">
    <source>
        <dbReference type="Proteomes" id="UP000627781"/>
    </source>
</evidence>
<dbReference type="Proteomes" id="UP000627781">
    <property type="component" value="Unassembled WGS sequence"/>
</dbReference>
<dbReference type="EMBL" id="JACSRA010000006">
    <property type="protein sequence ID" value="MBD7910745.1"/>
    <property type="molecule type" value="Genomic_DNA"/>
</dbReference>
<comment type="caution">
    <text evidence="3">The sequence shown here is derived from an EMBL/GenBank/DDBJ whole genome shotgun (WGS) entry which is preliminary data.</text>
</comment>
<dbReference type="PANTHER" id="PTHR30383">
    <property type="entry name" value="THIOESTERASE 1/PROTEASE 1/LYSOPHOSPHOLIPASE L1"/>
    <property type="match status" value="1"/>
</dbReference>
<gene>
    <name evidence="3" type="ORF">H9661_05165</name>
</gene>
<keyword evidence="3" id="KW-0378">Hydrolase</keyword>
<dbReference type="InterPro" id="IPR036514">
    <property type="entry name" value="SGNH_hydro_sf"/>
</dbReference>
<dbReference type="Pfam" id="PF14607">
    <property type="entry name" value="GxDLY"/>
    <property type="match status" value="1"/>
</dbReference>
<reference evidence="3 4" key="1">
    <citation type="submission" date="2020-08" db="EMBL/GenBank/DDBJ databases">
        <title>A Genomic Blueprint of the Chicken Gut Microbiome.</title>
        <authorList>
            <person name="Gilroy R."/>
            <person name="Ravi A."/>
            <person name="Getino M."/>
            <person name="Pursley I."/>
            <person name="Horton D.L."/>
            <person name="Alikhan N.-F."/>
            <person name="Baker D."/>
            <person name="Gharbi K."/>
            <person name="Hall N."/>
            <person name="Watson M."/>
            <person name="Adriaenssens E.M."/>
            <person name="Foster-Nyarko E."/>
            <person name="Jarju S."/>
            <person name="Secka A."/>
            <person name="Antonio M."/>
            <person name="Oren A."/>
            <person name="Chaudhuri R."/>
            <person name="La Ragione R.M."/>
            <person name="Hildebrand F."/>
            <person name="Pallen M.J."/>
        </authorList>
    </citation>
    <scope>NUCLEOTIDE SEQUENCE [LARGE SCALE GENOMIC DNA]</scope>
    <source>
        <strain evidence="3 4">Sa3CVN1</strain>
    </source>
</reference>
<sequence>MNKLNREKFDASKVDVNMKISDYVKEDLKWYLPFNKPFRILGFQWINEEHIYRRLPTTPKYKISEGVDAGANCTAGGQIRFKTDSTSISIKVKLSGAANMYHMAATGQCGFDCYIGYGEMPIFCSSTKYDHTKEEYQYEFYNNPEDKRIKDIILNFPLYQGVREVLVGLDSEAYLYNPKELNNENKIVFYGTSITQGGCASRPGMCYTNILSRKLNMECINLGFSGNGKGEVEIAEIINTINNVSCIVIDYEANCITTELYRATLPKFIEKLREKDKDVKILLLPMVYSSKDLFYKQNKINKEERLIFMKEVYEDFRNKGDKNIHFYDIRKAIGEDFYEATVDGVHPTDYGFYIMAKVLYKEIIKII</sequence>
<dbReference type="Gene3D" id="3.40.50.1110">
    <property type="entry name" value="SGNH hydrolase"/>
    <property type="match status" value="1"/>
</dbReference>
<feature type="domain" description="SGNH hydrolase-type esterase N-terminal" evidence="2">
    <location>
        <begin position="29"/>
        <end position="173"/>
    </location>
</feature>
<dbReference type="PANTHER" id="PTHR30383:SF5">
    <property type="entry name" value="SGNH HYDROLASE-TYPE ESTERASE DOMAIN-CONTAINING PROTEIN"/>
    <property type="match status" value="1"/>
</dbReference>
<accession>A0ABR8PRE2</accession>
<dbReference type="InterPro" id="IPR051532">
    <property type="entry name" value="Ester_Hydrolysis_Enzymes"/>
</dbReference>
<evidence type="ECO:0000259" key="2">
    <source>
        <dbReference type="Pfam" id="PF14607"/>
    </source>
</evidence>
<dbReference type="GO" id="GO:0016787">
    <property type="term" value="F:hydrolase activity"/>
    <property type="evidence" value="ECO:0007669"/>
    <property type="project" value="UniProtKB-KW"/>
</dbReference>
<dbReference type="SUPFAM" id="SSF52266">
    <property type="entry name" value="SGNH hydrolase"/>
    <property type="match status" value="1"/>
</dbReference>
<dbReference type="InterPro" id="IPR013830">
    <property type="entry name" value="SGNH_hydro"/>
</dbReference>
<evidence type="ECO:0000313" key="3">
    <source>
        <dbReference type="EMBL" id="MBD7910745.1"/>
    </source>
</evidence>
<proteinExistence type="predicted"/>
<name>A0ABR8PRE2_9CLOT</name>
<dbReference type="Pfam" id="PF14606">
    <property type="entry name" value="Lipase_GDSL_3"/>
    <property type="match status" value="1"/>
</dbReference>
<dbReference type="Gene3D" id="2.60.120.260">
    <property type="entry name" value="Galactose-binding domain-like"/>
    <property type="match status" value="1"/>
</dbReference>